<feature type="compositionally biased region" description="Basic residues" evidence="6">
    <location>
        <begin position="8"/>
        <end position="20"/>
    </location>
</feature>
<evidence type="ECO:0000259" key="8">
    <source>
        <dbReference type="SMART" id="SM01031"/>
    </source>
</evidence>
<dbReference type="PANTHER" id="PTHR12135:SF0">
    <property type="entry name" value="DNA REPAIR PROTEIN COMPLEMENTING XP-C CELLS"/>
    <property type="match status" value="1"/>
</dbReference>
<comment type="caution">
    <text evidence="10">The sequence shown here is derived from an EMBL/GenBank/DDBJ whole genome shotgun (WGS) entry which is preliminary data.</text>
</comment>
<keyword evidence="3" id="KW-0227">DNA damage</keyword>
<dbReference type="InterPro" id="IPR038765">
    <property type="entry name" value="Papain-like_cys_pep_sf"/>
</dbReference>
<dbReference type="InterPro" id="IPR042488">
    <property type="entry name" value="Rad4_BHD3_sf"/>
</dbReference>
<comment type="subcellular location">
    <subcellularLocation>
        <location evidence="1">Nucleus</location>
    </subcellularLocation>
</comment>
<evidence type="ECO:0000256" key="6">
    <source>
        <dbReference type="SAM" id="MobiDB-lite"/>
    </source>
</evidence>
<dbReference type="SMART" id="SM01031">
    <property type="entry name" value="BHD_2"/>
    <property type="match status" value="1"/>
</dbReference>
<dbReference type="GO" id="GO:0006289">
    <property type="term" value="P:nucleotide-excision repair"/>
    <property type="evidence" value="ECO:0007669"/>
    <property type="project" value="InterPro"/>
</dbReference>
<protein>
    <recommendedName>
        <fullName evidence="12">DNA repair protein Rad4</fullName>
    </recommendedName>
</protein>
<evidence type="ECO:0000256" key="1">
    <source>
        <dbReference type="ARBA" id="ARBA00004123"/>
    </source>
</evidence>
<organism evidence="10 11">
    <name type="scientific">Aspergillus nanangensis</name>
    <dbReference type="NCBI Taxonomy" id="2582783"/>
    <lineage>
        <taxon>Eukaryota</taxon>
        <taxon>Fungi</taxon>
        <taxon>Dikarya</taxon>
        <taxon>Ascomycota</taxon>
        <taxon>Pezizomycotina</taxon>
        <taxon>Eurotiomycetes</taxon>
        <taxon>Eurotiomycetidae</taxon>
        <taxon>Eurotiales</taxon>
        <taxon>Aspergillaceae</taxon>
        <taxon>Aspergillus</taxon>
        <taxon>Aspergillus subgen. Circumdati</taxon>
    </lineage>
</organism>
<feature type="region of interest" description="Disordered" evidence="6">
    <location>
        <begin position="740"/>
        <end position="965"/>
    </location>
</feature>
<dbReference type="Pfam" id="PF10403">
    <property type="entry name" value="BHD_1"/>
    <property type="match status" value="1"/>
</dbReference>
<keyword evidence="5" id="KW-0539">Nucleus</keyword>
<dbReference type="FunFam" id="2.20.20.110:FF:000003">
    <property type="entry name" value="Putative DNA repair protein Rad4"/>
    <property type="match status" value="1"/>
</dbReference>
<evidence type="ECO:0000256" key="5">
    <source>
        <dbReference type="ARBA" id="ARBA00023242"/>
    </source>
</evidence>
<dbReference type="Proteomes" id="UP001194746">
    <property type="component" value="Unassembled WGS sequence"/>
</dbReference>
<dbReference type="SMART" id="SM01032">
    <property type="entry name" value="BHD_3"/>
    <property type="match status" value="1"/>
</dbReference>
<dbReference type="GO" id="GO:0003684">
    <property type="term" value="F:damaged DNA binding"/>
    <property type="evidence" value="ECO:0007669"/>
    <property type="project" value="InterPro"/>
</dbReference>
<dbReference type="Gene3D" id="2.20.20.110">
    <property type="entry name" value="Rad4, beta-hairpin domain BHD1"/>
    <property type="match status" value="1"/>
</dbReference>
<feature type="compositionally biased region" description="Basic and acidic residues" evidence="6">
    <location>
        <begin position="38"/>
        <end position="51"/>
    </location>
</feature>
<evidence type="ECO:0000313" key="10">
    <source>
        <dbReference type="EMBL" id="KAF9888204.1"/>
    </source>
</evidence>
<feature type="compositionally biased region" description="Polar residues" evidence="6">
    <location>
        <begin position="926"/>
        <end position="938"/>
    </location>
</feature>
<evidence type="ECO:0000256" key="2">
    <source>
        <dbReference type="ARBA" id="ARBA00009525"/>
    </source>
</evidence>
<proteinExistence type="inferred from homology"/>
<dbReference type="Pfam" id="PF03835">
    <property type="entry name" value="Rad4"/>
    <property type="match status" value="1"/>
</dbReference>
<dbReference type="Pfam" id="PF10404">
    <property type="entry name" value="BHD_2"/>
    <property type="match status" value="1"/>
</dbReference>
<evidence type="ECO:0000256" key="4">
    <source>
        <dbReference type="ARBA" id="ARBA00023204"/>
    </source>
</evidence>
<dbReference type="Pfam" id="PF10405">
    <property type="entry name" value="BHD_3"/>
    <property type="match status" value="1"/>
</dbReference>
<feature type="compositionally biased region" description="Basic and acidic residues" evidence="6">
    <location>
        <begin position="822"/>
        <end position="833"/>
    </location>
</feature>
<feature type="domain" description="Rad4 beta-hairpin" evidence="8">
    <location>
        <begin position="555"/>
        <end position="615"/>
    </location>
</feature>
<evidence type="ECO:0000259" key="7">
    <source>
        <dbReference type="SMART" id="SM01030"/>
    </source>
</evidence>
<reference evidence="10" key="2">
    <citation type="submission" date="2020-02" db="EMBL/GenBank/DDBJ databases">
        <authorList>
            <person name="Gilchrist C.L.M."/>
            <person name="Chooi Y.-H."/>
        </authorList>
    </citation>
    <scope>NUCLEOTIDE SEQUENCE</scope>
    <source>
        <strain evidence="10">MST-FP2251</strain>
    </source>
</reference>
<feature type="domain" description="Rad4 beta-hairpin" evidence="9">
    <location>
        <begin position="622"/>
        <end position="696"/>
    </location>
</feature>
<evidence type="ECO:0000256" key="3">
    <source>
        <dbReference type="ARBA" id="ARBA00022763"/>
    </source>
</evidence>
<dbReference type="InterPro" id="IPR018325">
    <property type="entry name" value="Rad4/PNGase_transGLS-fold"/>
</dbReference>
<dbReference type="GO" id="GO:0005737">
    <property type="term" value="C:cytoplasm"/>
    <property type="evidence" value="ECO:0007669"/>
    <property type="project" value="TreeGrafter"/>
</dbReference>
<dbReference type="GO" id="GO:0071942">
    <property type="term" value="C:XPC complex"/>
    <property type="evidence" value="ECO:0007669"/>
    <property type="project" value="TreeGrafter"/>
</dbReference>
<dbReference type="SMART" id="SM01030">
    <property type="entry name" value="BHD_1"/>
    <property type="match status" value="1"/>
</dbReference>
<dbReference type="Gene3D" id="3.30.70.2460">
    <property type="entry name" value="Rad4, beta-hairpin domain BHD3"/>
    <property type="match status" value="1"/>
</dbReference>
<reference evidence="10" key="1">
    <citation type="journal article" date="2019" name="Beilstein J. Org. Chem.">
        <title>Nanangenines: drimane sesquiterpenoids as the dominant metabolite cohort of a novel Australian fungus, Aspergillus nanangensis.</title>
        <authorList>
            <person name="Lacey H.J."/>
            <person name="Gilchrist C.L.M."/>
            <person name="Crombie A."/>
            <person name="Kalaitzis J.A."/>
            <person name="Vuong D."/>
            <person name="Rutledge P.J."/>
            <person name="Turner P."/>
            <person name="Pitt J.I."/>
            <person name="Lacey E."/>
            <person name="Chooi Y.H."/>
            <person name="Piggott A.M."/>
        </authorList>
    </citation>
    <scope>NUCLEOTIDE SEQUENCE</scope>
    <source>
        <strain evidence="10">MST-FP2251</strain>
    </source>
</reference>
<feature type="domain" description="Rad4 beta-hairpin" evidence="7">
    <location>
        <begin position="493"/>
        <end position="553"/>
    </location>
</feature>
<feature type="compositionally biased region" description="Polar residues" evidence="6">
    <location>
        <begin position="62"/>
        <end position="73"/>
    </location>
</feature>
<name>A0AAD4CKH7_ASPNN</name>
<keyword evidence="11" id="KW-1185">Reference proteome</keyword>
<gene>
    <name evidence="10" type="ORF">FE257_009199</name>
</gene>
<comment type="similarity">
    <text evidence="2">Belongs to the XPC family.</text>
</comment>
<sequence>MPRTPYARPKRERLSRRRPPRATDDEIPEVYQEMLAEAEARDPRSADLDHPIKKRKIKEQSDNTTTKHMAPNISTPVEDVGRQVQIVYDSPSSEESDMEWEEVDIQPTLPNLTESVSAPVEGDETLQITLDSHEGQKRKAISRRKPITAAERKIRLDTHKVHLLCLLRHVQIRNLWCNDEEVQKFLKRMLTKQDISLLNPSEDKPQYARSTTFVEGLQHASEAFMKRFGITKPGLRRPHWSDDSQSLKQKTEFIMSDAEVFLSKEDFQLQAKTLHGSRDFGIQLFCALLRSAAVDTRLVCSLQPLPFSGTTKNAMTTAPTPQSIDLTSEHSEISTDEKSQSTSSPAKSKTRRLGQPQFKPSRPNRTVFVGARPSVRESAYPVFWVEAFNEAVQKWVPVDPLVTKTLAKPFRFEPPSSDPYNCMSYVVAFEEDASVRDVTRRYSKAFNAKTRKLRVESTKNGDKWWIRAMRFYEKPFLEDRDEVEISELTAKSAAEPMPRNVQDFKDHPIYALERHLRRNEVVHPKRTIGQVSLGKSGPKKKALEPVFRRSDVHVLRSANKWYRIGRDVKMGEQPLKRVRASRQAAMVLNEDENEIDSTEETPLYAYFQTELYTPPPIVQGRVPKNAYGNLDVYVPTMVPSGGVYIQHNDAARAARILSLDYADAVTGFDFKGRHGTAIFQGIVIASEYRQAVEEVLQALEYERLQTAEEAKTAEILRLWKQFLLRLRIAQRVNRYVIEGEDSDGNKSESSQFEEPNDDFGGGFIPNPDQKPLSPPSGLCAGGLTGEENLPEPATGGESPPLTEDESAGGGFIPNGGVAARSDSMRLSETEQHDQTGNQSRYTLLVAPKGDIESPTNGKPEPEQEREASTDLPNVEPENTCGSADGGNDSFKGSSDAPKAVGFSTGATSKSDSVEVESRPTDLRAQSVASHSTVGSSKGSETEYEGSLLSHDPEDEDAIPEWLMFD</sequence>
<dbReference type="InterPro" id="IPR018327">
    <property type="entry name" value="BHD_2"/>
</dbReference>
<feature type="compositionally biased region" description="Basic and acidic residues" evidence="6">
    <location>
        <begin position="328"/>
        <end position="339"/>
    </location>
</feature>
<dbReference type="GO" id="GO:0006298">
    <property type="term" value="P:mismatch repair"/>
    <property type="evidence" value="ECO:0007669"/>
    <property type="project" value="TreeGrafter"/>
</dbReference>
<evidence type="ECO:0000259" key="9">
    <source>
        <dbReference type="SMART" id="SM01032"/>
    </source>
</evidence>
<feature type="region of interest" description="Disordered" evidence="6">
    <location>
        <begin position="328"/>
        <end position="366"/>
    </location>
</feature>
<dbReference type="InterPro" id="IPR018328">
    <property type="entry name" value="Rad4_beta-hairpin_dom3"/>
</dbReference>
<evidence type="ECO:0000313" key="11">
    <source>
        <dbReference type="Proteomes" id="UP001194746"/>
    </source>
</evidence>
<accession>A0AAD4CKH7</accession>
<keyword evidence="4" id="KW-0234">DNA repair</keyword>
<dbReference type="InterPro" id="IPR004583">
    <property type="entry name" value="DNA_repair_Rad4"/>
</dbReference>
<dbReference type="AlphaFoldDB" id="A0AAD4CKH7"/>
<feature type="compositionally biased region" description="Basic and acidic residues" evidence="6">
    <location>
        <begin position="859"/>
        <end position="868"/>
    </location>
</feature>
<dbReference type="Gene3D" id="3.90.260.10">
    <property type="entry name" value="Transglutaminase-like"/>
    <property type="match status" value="1"/>
</dbReference>
<feature type="region of interest" description="Disordered" evidence="6">
    <location>
        <begin position="1"/>
        <end position="73"/>
    </location>
</feature>
<dbReference type="Gene3D" id="3.30.60.290">
    <property type="entry name" value="Rad4, beta-hairpin domain BHD2"/>
    <property type="match status" value="1"/>
</dbReference>
<dbReference type="GO" id="GO:0003697">
    <property type="term" value="F:single-stranded DNA binding"/>
    <property type="evidence" value="ECO:0007669"/>
    <property type="project" value="TreeGrafter"/>
</dbReference>
<evidence type="ECO:0008006" key="12">
    <source>
        <dbReference type="Google" id="ProtNLM"/>
    </source>
</evidence>
<feature type="compositionally biased region" description="Basic and acidic residues" evidence="6">
    <location>
        <begin position="911"/>
        <end position="921"/>
    </location>
</feature>
<dbReference type="EMBL" id="VCAU01000050">
    <property type="protein sequence ID" value="KAF9888204.1"/>
    <property type="molecule type" value="Genomic_DNA"/>
</dbReference>
<dbReference type="InterPro" id="IPR036985">
    <property type="entry name" value="Transglutaminase-like_sf"/>
</dbReference>
<dbReference type="SUPFAM" id="SSF54001">
    <property type="entry name" value="Cysteine proteinases"/>
    <property type="match status" value="1"/>
</dbReference>
<dbReference type="PANTHER" id="PTHR12135">
    <property type="entry name" value="DNA REPAIR PROTEIN XP-C / RAD4"/>
    <property type="match status" value="1"/>
</dbReference>
<dbReference type="InterPro" id="IPR018326">
    <property type="entry name" value="Rad4_beta-hairpin_dom1"/>
</dbReference>
<dbReference type="GO" id="GO:0000111">
    <property type="term" value="C:nucleotide-excision repair factor 2 complex"/>
    <property type="evidence" value="ECO:0007669"/>
    <property type="project" value="TreeGrafter"/>
</dbReference>